<keyword evidence="3" id="KW-0812">Transmembrane</keyword>
<dbReference type="SUPFAM" id="SSF54534">
    <property type="entry name" value="FKBP-like"/>
    <property type="match status" value="1"/>
</dbReference>
<dbReference type="Proteomes" id="UP000192790">
    <property type="component" value="Unassembled WGS sequence"/>
</dbReference>
<protein>
    <submittedName>
        <fullName evidence="5">PPIC-type PPIASE domain-containing protein</fullName>
    </submittedName>
</protein>
<accession>A0A1W1Z1G3</accession>
<dbReference type="STRING" id="1122930.SAMN02745168_0858"/>
<feature type="region of interest" description="Disordered" evidence="2">
    <location>
        <begin position="1"/>
        <end position="27"/>
    </location>
</feature>
<feature type="compositionally biased region" description="Basic residues" evidence="2">
    <location>
        <begin position="1"/>
        <end position="11"/>
    </location>
</feature>
<dbReference type="Gene3D" id="3.10.50.40">
    <property type="match status" value="1"/>
</dbReference>
<dbReference type="AlphaFoldDB" id="A0A1W1Z1G3"/>
<keyword evidence="3" id="KW-0472">Membrane</keyword>
<reference evidence="5 6" key="1">
    <citation type="submission" date="2017-04" db="EMBL/GenBank/DDBJ databases">
        <authorList>
            <person name="Afonso C.L."/>
            <person name="Miller P.J."/>
            <person name="Scott M.A."/>
            <person name="Spackman E."/>
            <person name="Goraichik I."/>
            <person name="Dimitrov K.M."/>
            <person name="Suarez D.L."/>
            <person name="Swayne D.E."/>
        </authorList>
    </citation>
    <scope>NUCLEOTIDE SEQUENCE [LARGE SCALE GENOMIC DNA]</scope>
    <source>
        <strain evidence="5 6">DSM 12816</strain>
    </source>
</reference>
<dbReference type="EMBL" id="FWXW01000001">
    <property type="protein sequence ID" value="SMC42236.1"/>
    <property type="molecule type" value="Genomic_DNA"/>
</dbReference>
<organism evidence="5 6">
    <name type="scientific">Papillibacter cinnamivorans DSM 12816</name>
    <dbReference type="NCBI Taxonomy" id="1122930"/>
    <lineage>
        <taxon>Bacteria</taxon>
        <taxon>Bacillati</taxon>
        <taxon>Bacillota</taxon>
        <taxon>Clostridia</taxon>
        <taxon>Eubacteriales</taxon>
        <taxon>Oscillospiraceae</taxon>
        <taxon>Papillibacter</taxon>
    </lineage>
</organism>
<evidence type="ECO:0000313" key="6">
    <source>
        <dbReference type="Proteomes" id="UP000192790"/>
    </source>
</evidence>
<keyword evidence="3" id="KW-1133">Transmembrane helix</keyword>
<feature type="region of interest" description="Disordered" evidence="2">
    <location>
        <begin position="247"/>
        <end position="269"/>
    </location>
</feature>
<gene>
    <name evidence="5" type="ORF">SAMN02745168_0858</name>
</gene>
<sequence length="530" mass="59057">MSASREKKKRRENLAQGLEPKLSKREQDLKKDRHMRNIMLSVVIVIAVLFGSLIFWNSGILQARATAVTVGDEKFTAPEFNFYYYSLYHNYVNTYGDYLSMLGLDTSKPLNEQQYSDSQTWADYFRESALSQMQETIAMAREAEKNGFTLSEDAQSEIDSYLQSIESYCSSKEITVDYYFTSTYGDHMTQDIFVSQLTNSYLASEYTDSVENSYAYTDDDITAYYEKNPDDFDVVTYKAFKFDGSVPEETADTGTDTETETSVSPTVAPTEDPAVTAAKAQAAMDAAKASADEMAAKLEAGGSFTDLATEYTPAGSATTSLVTDKTDAAKTSVSSAYQDWLFDSTRISGDITVAEDTDNSAYYVVLFESRGRFDYNTVNVRHILIKPEVSDGASEATDEQKAAAKSKADEIYQTWKDGDATESSFADLAKQYSEDTGSSTNGGLYENVYKGQMVTAFNDWIFDSSRKAGDTGIVESTYGYHVMYFSGFSRPYWKIQVENAMRTADYNSWHDEMIKGYDITTSALGMSFAA</sequence>
<keyword evidence="6" id="KW-1185">Reference proteome</keyword>
<evidence type="ECO:0000256" key="3">
    <source>
        <dbReference type="SAM" id="Phobius"/>
    </source>
</evidence>
<evidence type="ECO:0000256" key="2">
    <source>
        <dbReference type="SAM" id="MobiDB-lite"/>
    </source>
</evidence>
<dbReference type="InterPro" id="IPR027304">
    <property type="entry name" value="Trigger_fact/SurA_dom_sf"/>
</dbReference>
<dbReference type="SUPFAM" id="SSF109998">
    <property type="entry name" value="Triger factor/SurA peptide-binding domain-like"/>
    <property type="match status" value="1"/>
</dbReference>
<evidence type="ECO:0000259" key="4">
    <source>
        <dbReference type="PROSITE" id="PS50198"/>
    </source>
</evidence>
<name>A0A1W1Z1G3_9FIRM</name>
<keyword evidence="1" id="KW-0413">Isomerase</keyword>
<dbReference type="PANTHER" id="PTHR47245">
    <property type="entry name" value="PEPTIDYLPROLYL ISOMERASE"/>
    <property type="match status" value="1"/>
</dbReference>
<proteinExistence type="predicted"/>
<feature type="domain" description="PpiC" evidence="4">
    <location>
        <begin position="375"/>
        <end position="487"/>
    </location>
</feature>
<dbReference type="GO" id="GO:0003755">
    <property type="term" value="F:peptidyl-prolyl cis-trans isomerase activity"/>
    <property type="evidence" value="ECO:0007669"/>
    <property type="project" value="UniProtKB-KW"/>
</dbReference>
<evidence type="ECO:0000256" key="1">
    <source>
        <dbReference type="PROSITE-ProRule" id="PRU00278"/>
    </source>
</evidence>
<feature type="transmembrane region" description="Helical" evidence="3">
    <location>
        <begin position="38"/>
        <end position="56"/>
    </location>
</feature>
<dbReference type="Pfam" id="PF13616">
    <property type="entry name" value="Rotamase_3"/>
    <property type="match status" value="1"/>
</dbReference>
<evidence type="ECO:0000313" key="5">
    <source>
        <dbReference type="EMBL" id="SMC42236.1"/>
    </source>
</evidence>
<dbReference type="InterPro" id="IPR000297">
    <property type="entry name" value="PPIase_PpiC"/>
</dbReference>
<dbReference type="PROSITE" id="PS50198">
    <property type="entry name" value="PPIC_PPIASE_2"/>
    <property type="match status" value="1"/>
</dbReference>
<dbReference type="Pfam" id="PF13624">
    <property type="entry name" value="SurA_N_3"/>
    <property type="match status" value="1"/>
</dbReference>
<dbReference type="InterPro" id="IPR046357">
    <property type="entry name" value="PPIase_dom_sf"/>
</dbReference>
<keyword evidence="1" id="KW-0697">Rotamase</keyword>
<dbReference type="PANTHER" id="PTHR47245:SF2">
    <property type="entry name" value="PEPTIDYL-PROLYL CIS-TRANS ISOMERASE HP_0175-RELATED"/>
    <property type="match status" value="1"/>
</dbReference>
<dbReference type="InterPro" id="IPR050245">
    <property type="entry name" value="PrsA_foldase"/>
</dbReference>
<dbReference type="OrthoDB" id="9804319at2"/>
<feature type="compositionally biased region" description="Acidic residues" evidence="2">
    <location>
        <begin position="249"/>
        <end position="259"/>
    </location>
</feature>
<dbReference type="RefSeq" id="WP_159448000.1">
    <property type="nucleotide sequence ID" value="NZ_FWXW01000001.1"/>
</dbReference>